<dbReference type="Proteomes" id="UP001161691">
    <property type="component" value="Unassembled WGS sequence"/>
</dbReference>
<dbReference type="SUPFAM" id="SSF88946">
    <property type="entry name" value="Sigma2 domain of RNA polymerase sigma factors"/>
    <property type="match status" value="1"/>
</dbReference>
<proteinExistence type="inferred from homology"/>
<feature type="domain" description="RNA polymerase sigma-70 region 2" evidence="5">
    <location>
        <begin position="26"/>
        <end position="92"/>
    </location>
</feature>
<dbReference type="Gene3D" id="1.10.10.10">
    <property type="entry name" value="Winged helix-like DNA-binding domain superfamily/Winged helix DNA-binding domain"/>
    <property type="match status" value="1"/>
</dbReference>
<evidence type="ECO:0000313" key="7">
    <source>
        <dbReference type="EMBL" id="MDI4649198.1"/>
    </source>
</evidence>
<evidence type="ECO:0000256" key="3">
    <source>
        <dbReference type="ARBA" id="ARBA00023082"/>
    </source>
</evidence>
<protein>
    <submittedName>
        <fullName evidence="7">Sigma-70 family RNA polymerase sigma factor</fullName>
    </submittedName>
</protein>
<name>A0ABT6TQS1_9BACL</name>
<evidence type="ECO:0000256" key="4">
    <source>
        <dbReference type="ARBA" id="ARBA00023163"/>
    </source>
</evidence>
<dbReference type="RefSeq" id="WP_282911857.1">
    <property type="nucleotide sequence ID" value="NZ_JAGRPV010000001.1"/>
</dbReference>
<dbReference type="Pfam" id="PF08281">
    <property type="entry name" value="Sigma70_r4_2"/>
    <property type="match status" value="1"/>
</dbReference>
<organism evidence="7 8">
    <name type="scientific">Cohnella hashimotonis</name>
    <dbReference type="NCBI Taxonomy" id="2826895"/>
    <lineage>
        <taxon>Bacteria</taxon>
        <taxon>Bacillati</taxon>
        <taxon>Bacillota</taxon>
        <taxon>Bacilli</taxon>
        <taxon>Bacillales</taxon>
        <taxon>Paenibacillaceae</taxon>
        <taxon>Cohnella</taxon>
    </lineage>
</organism>
<dbReference type="InterPro" id="IPR013325">
    <property type="entry name" value="RNA_pol_sigma_r2"/>
</dbReference>
<dbReference type="InterPro" id="IPR039425">
    <property type="entry name" value="RNA_pol_sigma-70-like"/>
</dbReference>
<dbReference type="SUPFAM" id="SSF88659">
    <property type="entry name" value="Sigma3 and sigma4 domains of RNA polymerase sigma factors"/>
    <property type="match status" value="1"/>
</dbReference>
<keyword evidence="3" id="KW-0731">Sigma factor</keyword>
<dbReference type="InterPro" id="IPR036388">
    <property type="entry name" value="WH-like_DNA-bd_sf"/>
</dbReference>
<dbReference type="CDD" id="cd06171">
    <property type="entry name" value="Sigma70_r4"/>
    <property type="match status" value="1"/>
</dbReference>
<keyword evidence="2" id="KW-0805">Transcription regulation</keyword>
<dbReference type="InterPro" id="IPR013324">
    <property type="entry name" value="RNA_pol_sigma_r3/r4-like"/>
</dbReference>
<evidence type="ECO:0000259" key="5">
    <source>
        <dbReference type="Pfam" id="PF04542"/>
    </source>
</evidence>
<evidence type="ECO:0000256" key="2">
    <source>
        <dbReference type="ARBA" id="ARBA00023015"/>
    </source>
</evidence>
<keyword evidence="8" id="KW-1185">Reference proteome</keyword>
<dbReference type="InterPro" id="IPR014284">
    <property type="entry name" value="RNA_pol_sigma-70_dom"/>
</dbReference>
<dbReference type="InterPro" id="IPR007627">
    <property type="entry name" value="RNA_pol_sigma70_r2"/>
</dbReference>
<evidence type="ECO:0000259" key="6">
    <source>
        <dbReference type="Pfam" id="PF08281"/>
    </source>
</evidence>
<dbReference type="Pfam" id="PF04542">
    <property type="entry name" value="Sigma70_r2"/>
    <property type="match status" value="1"/>
</dbReference>
<dbReference type="Gene3D" id="1.10.1740.10">
    <property type="match status" value="1"/>
</dbReference>
<comment type="caution">
    <text evidence="7">The sequence shown here is derived from an EMBL/GenBank/DDBJ whole genome shotgun (WGS) entry which is preliminary data.</text>
</comment>
<feature type="domain" description="RNA polymerase sigma factor 70 region 4 type 2" evidence="6">
    <location>
        <begin position="118"/>
        <end position="169"/>
    </location>
</feature>
<dbReference type="InterPro" id="IPR013249">
    <property type="entry name" value="RNA_pol_sigma70_r4_t2"/>
</dbReference>
<keyword evidence="4" id="KW-0804">Transcription</keyword>
<reference evidence="7" key="1">
    <citation type="submission" date="2023-04" db="EMBL/GenBank/DDBJ databases">
        <title>Comparative genomic analysis of Cohnella hashimotonis sp. nov., isolated from the International Space Station.</title>
        <authorList>
            <person name="Venkateswaran K."/>
            <person name="Simpson A."/>
        </authorList>
    </citation>
    <scope>NUCLEOTIDE SEQUENCE</scope>
    <source>
        <strain evidence="7">F6_2S_P_1</strain>
    </source>
</reference>
<dbReference type="PANTHER" id="PTHR43133:SF51">
    <property type="entry name" value="RNA POLYMERASE SIGMA FACTOR"/>
    <property type="match status" value="1"/>
</dbReference>
<dbReference type="EMBL" id="JAGRPV010000001">
    <property type="protein sequence ID" value="MDI4649198.1"/>
    <property type="molecule type" value="Genomic_DNA"/>
</dbReference>
<sequence length="182" mass="21041">MAKRVMEILELLKRAQKGDSEAYAELFGQYEGDLYRAAFVYLGNPEDALDAVQETAYRSYKAIGRLKEPPFFKTWLMKIAIRCATDIYRRRKNVSAWDPSYEAKLIVEDETDIPLALSLQALLEALDLNEKQVVLLRYYYDLTIREVSEVLELPLGTTKTMLYRALARLKQRAGEEGQDAYR</sequence>
<gene>
    <name evidence="7" type="ORF">KB449_29950</name>
</gene>
<dbReference type="PANTHER" id="PTHR43133">
    <property type="entry name" value="RNA POLYMERASE ECF-TYPE SIGMA FACTO"/>
    <property type="match status" value="1"/>
</dbReference>
<evidence type="ECO:0000256" key="1">
    <source>
        <dbReference type="ARBA" id="ARBA00010641"/>
    </source>
</evidence>
<evidence type="ECO:0000313" key="8">
    <source>
        <dbReference type="Proteomes" id="UP001161691"/>
    </source>
</evidence>
<dbReference type="NCBIfam" id="TIGR02937">
    <property type="entry name" value="sigma70-ECF"/>
    <property type="match status" value="1"/>
</dbReference>
<accession>A0ABT6TQS1</accession>
<comment type="similarity">
    <text evidence="1">Belongs to the sigma-70 factor family. ECF subfamily.</text>
</comment>